<evidence type="ECO:0000256" key="1">
    <source>
        <dbReference type="SAM" id="SignalP"/>
    </source>
</evidence>
<dbReference type="InterPro" id="IPR036761">
    <property type="entry name" value="TTHA0802/YceI-like_sf"/>
</dbReference>
<comment type="caution">
    <text evidence="3">The sequence shown here is derived from an EMBL/GenBank/DDBJ whole genome shotgun (WGS) entry which is preliminary data.</text>
</comment>
<sequence length="212" mass="22005">MKKITLLSAIAGLVLASCAGNPEGKKAETTDSVVATTDSVAVAGEAYTVDTAESKVVWTGTKVSGKHTGTVDVKSGSINVENGTVTGGNFVLDMNTISATDLEGEYKEKLDGHLKADDFFAVATHPEASFVITEVKAGATAGDLVVSGNLTIKGISKNITFDAKVVEATDAAVKATANFNIARADWGVNYEGKSDDLISKEVNFDITLVAKK</sequence>
<gene>
    <name evidence="3" type="ORF">HX018_09120</name>
</gene>
<dbReference type="PANTHER" id="PTHR34406">
    <property type="entry name" value="PROTEIN YCEI"/>
    <property type="match status" value="1"/>
</dbReference>
<name>A0ABT7NMJ7_9SPHI</name>
<keyword evidence="4" id="KW-1185">Reference proteome</keyword>
<evidence type="ECO:0000313" key="4">
    <source>
        <dbReference type="Proteomes" id="UP001170954"/>
    </source>
</evidence>
<dbReference type="Pfam" id="PF04264">
    <property type="entry name" value="YceI"/>
    <property type="match status" value="1"/>
</dbReference>
<dbReference type="SMART" id="SM00867">
    <property type="entry name" value="YceI"/>
    <property type="match status" value="1"/>
</dbReference>
<protein>
    <submittedName>
        <fullName evidence="3">YceI family protein</fullName>
    </submittedName>
</protein>
<feature type="signal peptide" evidence="1">
    <location>
        <begin position="1"/>
        <end position="19"/>
    </location>
</feature>
<evidence type="ECO:0000313" key="3">
    <source>
        <dbReference type="EMBL" id="MDM1048396.1"/>
    </source>
</evidence>
<evidence type="ECO:0000259" key="2">
    <source>
        <dbReference type="SMART" id="SM00867"/>
    </source>
</evidence>
<dbReference type="PROSITE" id="PS51257">
    <property type="entry name" value="PROKAR_LIPOPROTEIN"/>
    <property type="match status" value="1"/>
</dbReference>
<dbReference type="RefSeq" id="WP_149526777.1">
    <property type="nucleotide sequence ID" value="NZ_CP030848.1"/>
</dbReference>
<keyword evidence="1" id="KW-0732">Signal</keyword>
<feature type="domain" description="Lipid/polyisoprenoid-binding YceI-like" evidence="2">
    <location>
        <begin position="46"/>
        <end position="211"/>
    </location>
</feature>
<dbReference type="Proteomes" id="UP001170954">
    <property type="component" value="Unassembled WGS sequence"/>
</dbReference>
<reference evidence="3" key="1">
    <citation type="submission" date="2020-06" db="EMBL/GenBank/DDBJ databases">
        <authorList>
            <person name="Dong N."/>
        </authorList>
    </citation>
    <scope>NUCLEOTIDE SEQUENCE</scope>
    <source>
        <strain evidence="3">R1692</strain>
    </source>
</reference>
<reference evidence="3" key="2">
    <citation type="journal article" date="2022" name="Sci. Total Environ.">
        <title>Prevalence, transmission, and molecular epidemiology of tet(X)-positive bacteria among humans, animals, and environmental niches in China: An epidemiological, and genomic-based study.</title>
        <authorList>
            <person name="Dong N."/>
            <person name="Zeng Y."/>
            <person name="Cai C."/>
            <person name="Sun C."/>
            <person name="Lu J."/>
            <person name="Liu C."/>
            <person name="Zhou H."/>
            <person name="Sun Q."/>
            <person name="Shu L."/>
            <person name="Wang H."/>
            <person name="Wang Y."/>
            <person name="Wang S."/>
            <person name="Wu C."/>
            <person name="Chan E.W."/>
            <person name="Chen G."/>
            <person name="Shen Z."/>
            <person name="Chen S."/>
            <person name="Zhang R."/>
        </authorList>
    </citation>
    <scope>NUCLEOTIDE SEQUENCE</scope>
    <source>
        <strain evidence="3">R1692</strain>
    </source>
</reference>
<dbReference type="InterPro" id="IPR007372">
    <property type="entry name" value="Lipid/polyisoprenoid-bd_YceI"/>
</dbReference>
<dbReference type="PANTHER" id="PTHR34406:SF1">
    <property type="entry name" value="PROTEIN YCEI"/>
    <property type="match status" value="1"/>
</dbReference>
<organism evidence="3 4">
    <name type="scientific">Sphingobacterium hotanense</name>
    <dbReference type="NCBI Taxonomy" id="649196"/>
    <lineage>
        <taxon>Bacteria</taxon>
        <taxon>Pseudomonadati</taxon>
        <taxon>Bacteroidota</taxon>
        <taxon>Sphingobacteriia</taxon>
        <taxon>Sphingobacteriales</taxon>
        <taxon>Sphingobacteriaceae</taxon>
        <taxon>Sphingobacterium</taxon>
    </lineage>
</organism>
<feature type="chain" id="PRO_5046272688" evidence="1">
    <location>
        <begin position="20"/>
        <end position="212"/>
    </location>
</feature>
<proteinExistence type="predicted"/>
<dbReference type="SUPFAM" id="SSF101874">
    <property type="entry name" value="YceI-like"/>
    <property type="match status" value="1"/>
</dbReference>
<dbReference type="EMBL" id="JACAGK010000021">
    <property type="protein sequence ID" value="MDM1048396.1"/>
    <property type="molecule type" value="Genomic_DNA"/>
</dbReference>
<accession>A0ABT7NMJ7</accession>
<dbReference type="Gene3D" id="2.40.128.110">
    <property type="entry name" value="Lipid/polyisoprenoid-binding, YceI-like"/>
    <property type="match status" value="1"/>
</dbReference>